<feature type="compositionally biased region" description="Basic and acidic residues" evidence="1">
    <location>
        <begin position="12"/>
        <end position="22"/>
    </location>
</feature>
<dbReference type="Proteomes" id="UP001218218">
    <property type="component" value="Unassembled WGS sequence"/>
</dbReference>
<name>A0AAD6YZR7_9AGAR</name>
<evidence type="ECO:0000256" key="1">
    <source>
        <dbReference type="SAM" id="MobiDB-lite"/>
    </source>
</evidence>
<dbReference type="EMBL" id="JARIHO010000117">
    <property type="protein sequence ID" value="KAJ7302368.1"/>
    <property type="molecule type" value="Genomic_DNA"/>
</dbReference>
<feature type="region of interest" description="Disordered" evidence="1">
    <location>
        <begin position="200"/>
        <end position="225"/>
    </location>
</feature>
<gene>
    <name evidence="2" type="ORF">DFH08DRAFT_945701</name>
</gene>
<feature type="region of interest" description="Disordered" evidence="1">
    <location>
        <begin position="1"/>
        <end position="185"/>
    </location>
</feature>
<evidence type="ECO:0000313" key="2">
    <source>
        <dbReference type="EMBL" id="KAJ7302368.1"/>
    </source>
</evidence>
<sequence length="618" mass="69029">MSYSSSGYHHNNKNDRDSDGRRGTTGTHNTRPLQFHQQGGFNPPPQGIHTRFDVYSTGKETSATGSKCDRSRERNRREIHDNSRSNRDRDREEHDGRLRRSPELDRKSAEPSSKRPKREPTPDIPAFPGDFAMHPDDSIDELDVIEPHPPAKPQSSRRTPAVVDVDTESSRSRTPIAVEVGSSGSEVKLERRRSGLFGGLFQNPFASKPQEAPESSRLQDALEAASQAQAEAAHMAEELRKAQHKCRELQDEVQSLETSKQRADDEIQRAAGRKTELADLMLQCSQQLEHIDFANAEIHRLNQKNQEDMKRYEAKIDALALEKAAYRSQLKQLRASMDARPPKTGPKADDFSLDPFDNKLDQVSEAFVKSAVESLNDSLDDFVMALLEEAEELANRNSDSRATSPVRVGEMASKLLVALAKHSNVEERRGFLLDAQLHHDLVEELDKMFFSGDVVARVMDSRGAFALIFRDLTKREMASSNRSDYGDAYVQQQDLEDLSGPALRLDRDAFGVGIPVALKLYKEANQLSIIARRDVLSVRMLVVVAPTGPAGPTDYLPYDTNAVASVWPDMKTVEGDEVIALHKFGLEKVDEKGQLARLIKPEVATTALLREMAKNSTD</sequence>
<keyword evidence="3" id="KW-1185">Reference proteome</keyword>
<organism evidence="2 3">
    <name type="scientific">Mycena albidolilacea</name>
    <dbReference type="NCBI Taxonomy" id="1033008"/>
    <lineage>
        <taxon>Eukaryota</taxon>
        <taxon>Fungi</taxon>
        <taxon>Dikarya</taxon>
        <taxon>Basidiomycota</taxon>
        <taxon>Agaricomycotina</taxon>
        <taxon>Agaricomycetes</taxon>
        <taxon>Agaricomycetidae</taxon>
        <taxon>Agaricales</taxon>
        <taxon>Marasmiineae</taxon>
        <taxon>Mycenaceae</taxon>
        <taxon>Mycena</taxon>
    </lineage>
</organism>
<reference evidence="2" key="1">
    <citation type="submission" date="2023-03" db="EMBL/GenBank/DDBJ databases">
        <title>Massive genome expansion in bonnet fungi (Mycena s.s.) driven by repeated elements and novel gene families across ecological guilds.</title>
        <authorList>
            <consortium name="Lawrence Berkeley National Laboratory"/>
            <person name="Harder C.B."/>
            <person name="Miyauchi S."/>
            <person name="Viragh M."/>
            <person name="Kuo A."/>
            <person name="Thoen E."/>
            <person name="Andreopoulos B."/>
            <person name="Lu D."/>
            <person name="Skrede I."/>
            <person name="Drula E."/>
            <person name="Henrissat B."/>
            <person name="Morin E."/>
            <person name="Kohler A."/>
            <person name="Barry K."/>
            <person name="LaButti K."/>
            <person name="Morin E."/>
            <person name="Salamov A."/>
            <person name="Lipzen A."/>
            <person name="Mereny Z."/>
            <person name="Hegedus B."/>
            <person name="Baldrian P."/>
            <person name="Stursova M."/>
            <person name="Weitz H."/>
            <person name="Taylor A."/>
            <person name="Grigoriev I.V."/>
            <person name="Nagy L.G."/>
            <person name="Martin F."/>
            <person name="Kauserud H."/>
        </authorList>
    </citation>
    <scope>NUCLEOTIDE SEQUENCE</scope>
    <source>
        <strain evidence="2">CBHHK002</strain>
    </source>
</reference>
<accession>A0AAD6YZR7</accession>
<feature type="compositionally biased region" description="Basic and acidic residues" evidence="1">
    <location>
        <begin position="67"/>
        <end position="121"/>
    </location>
</feature>
<comment type="caution">
    <text evidence="2">The sequence shown here is derived from an EMBL/GenBank/DDBJ whole genome shotgun (WGS) entry which is preliminary data.</text>
</comment>
<evidence type="ECO:0000313" key="3">
    <source>
        <dbReference type="Proteomes" id="UP001218218"/>
    </source>
</evidence>
<proteinExistence type="predicted"/>
<dbReference type="AlphaFoldDB" id="A0AAD6YZR7"/>
<protein>
    <submittedName>
        <fullName evidence="2">Uncharacterized protein</fullName>
    </submittedName>
</protein>